<reference evidence="1" key="1">
    <citation type="submission" date="2021-06" db="EMBL/GenBank/DDBJ databases">
        <authorList>
            <person name="Kallberg Y."/>
            <person name="Tangrot J."/>
            <person name="Rosling A."/>
        </authorList>
    </citation>
    <scope>NUCLEOTIDE SEQUENCE</scope>
    <source>
        <strain evidence="1">87-6 pot B 2015</strain>
    </source>
</reference>
<sequence>MQFKSFFDERKTFLKKTLPETEIRAKLSYFFDLKFKLFDEKEKEEITSNAVSELLGKIANALPNWSFWKGYNVSPPILIIDEANLLSQLGDNSKEGAIFLKSFLN</sequence>
<evidence type="ECO:0000313" key="2">
    <source>
        <dbReference type="Proteomes" id="UP000789375"/>
    </source>
</evidence>
<proteinExistence type="predicted"/>
<protein>
    <submittedName>
        <fullName evidence="1">8271_t:CDS:1</fullName>
    </submittedName>
</protein>
<dbReference type="AlphaFoldDB" id="A0A9N9BXB3"/>
<dbReference type="EMBL" id="CAJVPP010002015">
    <property type="protein sequence ID" value="CAG8583109.1"/>
    <property type="molecule type" value="Genomic_DNA"/>
</dbReference>
<organism evidence="1 2">
    <name type="scientific">Funneliformis mosseae</name>
    <name type="common">Endomycorrhizal fungus</name>
    <name type="synonym">Glomus mosseae</name>
    <dbReference type="NCBI Taxonomy" id="27381"/>
    <lineage>
        <taxon>Eukaryota</taxon>
        <taxon>Fungi</taxon>
        <taxon>Fungi incertae sedis</taxon>
        <taxon>Mucoromycota</taxon>
        <taxon>Glomeromycotina</taxon>
        <taxon>Glomeromycetes</taxon>
        <taxon>Glomerales</taxon>
        <taxon>Glomeraceae</taxon>
        <taxon>Funneliformis</taxon>
    </lineage>
</organism>
<keyword evidence="2" id="KW-1185">Reference proteome</keyword>
<gene>
    <name evidence="1" type="ORF">FMOSSE_LOCUS8048</name>
</gene>
<name>A0A9N9BXB3_FUNMO</name>
<dbReference type="Proteomes" id="UP000789375">
    <property type="component" value="Unassembled WGS sequence"/>
</dbReference>
<accession>A0A9N9BXB3</accession>
<evidence type="ECO:0000313" key="1">
    <source>
        <dbReference type="EMBL" id="CAG8583109.1"/>
    </source>
</evidence>
<comment type="caution">
    <text evidence="1">The sequence shown here is derived from an EMBL/GenBank/DDBJ whole genome shotgun (WGS) entry which is preliminary data.</text>
</comment>